<proteinExistence type="inferred from homology"/>
<evidence type="ECO:0000256" key="7">
    <source>
        <dbReference type="RuleBase" id="RU361262"/>
    </source>
</evidence>
<evidence type="ECO:0000256" key="5">
    <source>
        <dbReference type="ARBA" id="ARBA00025642"/>
    </source>
</evidence>
<feature type="short sequence motif" description="DGA/G" evidence="6">
    <location>
        <begin position="166"/>
        <end position="168"/>
    </location>
</feature>
<comment type="function">
    <text evidence="7">Lipolytic acyl hydrolase (LAH).</text>
</comment>
<comment type="function">
    <text evidence="5">Possesses non-specific lipolytic acyl hydrolase (LAH) activity. Hydrolyzes phospholipids as well as galactolipids. May play a role in disease resistance.</text>
</comment>
<name>A0A835V011_VANPL</name>
<dbReference type="AlphaFoldDB" id="A0A835V011"/>
<dbReference type="PANTHER" id="PTHR32241:SF13">
    <property type="entry name" value="INACTIVE PATATIN-LIKE PROTEIN 9-RELATED"/>
    <property type="match status" value="1"/>
</dbReference>
<dbReference type="EMBL" id="JADCNM010000006">
    <property type="protein sequence ID" value="KAG0478750.1"/>
    <property type="molecule type" value="Genomic_DNA"/>
</dbReference>
<accession>A0A835V011</accession>
<dbReference type="InterPro" id="IPR016035">
    <property type="entry name" value="Acyl_Trfase/lysoPLipase"/>
</dbReference>
<dbReference type="InterPro" id="IPR002641">
    <property type="entry name" value="PNPLA_dom"/>
</dbReference>
<evidence type="ECO:0000313" key="10">
    <source>
        <dbReference type="Proteomes" id="UP000639772"/>
    </source>
</evidence>
<dbReference type="Pfam" id="PF01734">
    <property type="entry name" value="Patatin"/>
    <property type="match status" value="1"/>
</dbReference>
<comment type="caution">
    <text evidence="6">Lacks conserved residue(s) required for the propagation of feature annotation.</text>
</comment>
<dbReference type="Proteomes" id="UP000639772">
    <property type="component" value="Chromosome 6"/>
</dbReference>
<evidence type="ECO:0000256" key="6">
    <source>
        <dbReference type="PROSITE-ProRule" id="PRU01161"/>
    </source>
</evidence>
<evidence type="ECO:0000256" key="1">
    <source>
        <dbReference type="ARBA" id="ARBA00010240"/>
    </source>
</evidence>
<keyword evidence="4 7" id="KW-0443">Lipid metabolism</keyword>
<dbReference type="CDD" id="cd07199">
    <property type="entry name" value="Pat17_PNPLA8_PNPLA9_like"/>
    <property type="match status" value="1"/>
</dbReference>
<sequence length="333" mass="36130">MADPDARISDVFDLIVGTGIGGILAAMITAADGSTGRPLFSAREAVSFLRSRQRRLFRPAGCSVLRRRRGDGKFSAAGLEGVLREAFRGRSGRLLTLRDSCCPLLIPCYDLNSSAPFVFSRADAAQSASFDFEMWAVCRATSATPGLFRPTKIVSVDGLTACTAIDGGLAMSNPASAAVTHVLHNKREFPAVHGVEDLLLLSLGSSPPLRRHVWPATKWSGEAIVDIAMEGISETVDQILSNAFSWNRQDYVRIQGNGWETELEREGGAEGLKRAGDRMMKERNVQSLPFGGKRFLTETNGESMDAFVRRLIGILPSRPSKTDVAVTVLKDSR</sequence>
<dbReference type="OrthoDB" id="630895at2759"/>
<evidence type="ECO:0000256" key="2">
    <source>
        <dbReference type="ARBA" id="ARBA00022801"/>
    </source>
</evidence>
<comment type="caution">
    <text evidence="9">The sequence shown here is derived from an EMBL/GenBank/DDBJ whole genome shotgun (WGS) entry which is preliminary data.</text>
</comment>
<protein>
    <recommendedName>
        <fullName evidence="7">Patatin</fullName>
        <ecNumber evidence="7">3.1.1.-</ecNumber>
    </recommendedName>
</protein>
<keyword evidence="3 7" id="KW-0442">Lipid degradation</keyword>
<evidence type="ECO:0000313" key="9">
    <source>
        <dbReference type="EMBL" id="KAG0478750.1"/>
    </source>
</evidence>
<dbReference type="Gene3D" id="3.40.1090.10">
    <property type="entry name" value="Cytosolic phospholipase A2 catalytic domain"/>
    <property type="match status" value="1"/>
</dbReference>
<dbReference type="PANTHER" id="PTHR32241">
    <property type="entry name" value="PATATIN-LIKE PROTEIN 6"/>
    <property type="match status" value="1"/>
</dbReference>
<feature type="domain" description="PNPLA" evidence="8">
    <location>
        <begin position="1"/>
        <end position="179"/>
    </location>
</feature>
<reference evidence="9 10" key="1">
    <citation type="journal article" date="2020" name="Nat. Food">
        <title>A phased Vanilla planifolia genome enables genetic improvement of flavour and production.</title>
        <authorList>
            <person name="Hasing T."/>
            <person name="Tang H."/>
            <person name="Brym M."/>
            <person name="Khazi F."/>
            <person name="Huang T."/>
            <person name="Chambers A.H."/>
        </authorList>
    </citation>
    <scope>NUCLEOTIDE SEQUENCE [LARGE SCALE GENOMIC DNA]</scope>
    <source>
        <tissue evidence="9">Leaf</tissue>
    </source>
</reference>
<gene>
    <name evidence="9" type="ORF">HPP92_013469</name>
</gene>
<evidence type="ECO:0000256" key="3">
    <source>
        <dbReference type="ARBA" id="ARBA00022963"/>
    </source>
</evidence>
<comment type="domain">
    <text evidence="7">The nitrogen atoms of the two glycine residues in the GGXR motif define the oxyanion hole, and stabilize the oxyanion that forms during the nucleophilic attack by the catalytic serine during substrate cleavage.</text>
</comment>
<dbReference type="GO" id="GO:0016787">
    <property type="term" value="F:hydrolase activity"/>
    <property type="evidence" value="ECO:0007669"/>
    <property type="project" value="UniProtKB-KW"/>
</dbReference>
<organism evidence="9 10">
    <name type="scientific">Vanilla planifolia</name>
    <name type="common">Vanilla</name>
    <dbReference type="NCBI Taxonomy" id="51239"/>
    <lineage>
        <taxon>Eukaryota</taxon>
        <taxon>Viridiplantae</taxon>
        <taxon>Streptophyta</taxon>
        <taxon>Embryophyta</taxon>
        <taxon>Tracheophyta</taxon>
        <taxon>Spermatophyta</taxon>
        <taxon>Magnoliopsida</taxon>
        <taxon>Liliopsida</taxon>
        <taxon>Asparagales</taxon>
        <taxon>Orchidaceae</taxon>
        <taxon>Vanilloideae</taxon>
        <taxon>Vanilleae</taxon>
        <taxon>Vanilla</taxon>
    </lineage>
</organism>
<evidence type="ECO:0000256" key="4">
    <source>
        <dbReference type="ARBA" id="ARBA00023098"/>
    </source>
</evidence>
<dbReference type="PROSITE" id="PS51635">
    <property type="entry name" value="PNPLA"/>
    <property type="match status" value="1"/>
</dbReference>
<dbReference type="GO" id="GO:0016042">
    <property type="term" value="P:lipid catabolic process"/>
    <property type="evidence" value="ECO:0007669"/>
    <property type="project" value="UniProtKB-KW"/>
</dbReference>
<dbReference type="EC" id="3.1.1.-" evidence="7"/>
<comment type="similarity">
    <text evidence="1 7">Belongs to the patatin family.</text>
</comment>
<evidence type="ECO:0000259" key="8">
    <source>
        <dbReference type="PROSITE" id="PS51635"/>
    </source>
</evidence>
<dbReference type="SUPFAM" id="SSF52151">
    <property type="entry name" value="FabD/lysophospholipase-like"/>
    <property type="match status" value="1"/>
</dbReference>
<keyword evidence="2 7" id="KW-0378">Hydrolase</keyword>